<evidence type="ECO:0000256" key="1">
    <source>
        <dbReference type="SAM" id="SignalP"/>
    </source>
</evidence>
<dbReference type="Gramene" id="TKW12997">
    <property type="protein sequence ID" value="TKW12997"/>
    <property type="gene ID" value="SEVIR_5G071400v2"/>
</dbReference>
<reference evidence="2" key="1">
    <citation type="submission" date="2019-03" db="EMBL/GenBank/DDBJ databases">
        <title>WGS assembly of Setaria viridis.</title>
        <authorList>
            <person name="Huang P."/>
            <person name="Jenkins J."/>
            <person name="Grimwood J."/>
            <person name="Barry K."/>
            <person name="Healey A."/>
            <person name="Mamidi S."/>
            <person name="Sreedasyam A."/>
            <person name="Shu S."/>
            <person name="Feldman M."/>
            <person name="Wu J."/>
            <person name="Yu Y."/>
            <person name="Chen C."/>
            <person name="Johnson J."/>
            <person name="Rokhsar D."/>
            <person name="Baxter I."/>
            <person name="Schmutz J."/>
            <person name="Brutnell T."/>
            <person name="Kellogg E."/>
        </authorList>
    </citation>
    <scope>NUCLEOTIDE SEQUENCE [LARGE SCALE GENOMIC DNA]</scope>
</reference>
<dbReference type="EMBL" id="CM016556">
    <property type="protein sequence ID" value="TKW12997.1"/>
    <property type="molecule type" value="Genomic_DNA"/>
</dbReference>
<dbReference type="AlphaFoldDB" id="A0A4U6UQ38"/>
<dbReference type="Proteomes" id="UP000298652">
    <property type="component" value="Chromosome 5"/>
</dbReference>
<keyword evidence="3" id="KW-1185">Reference proteome</keyword>
<name>A0A4U6UQ38_SETVI</name>
<organism evidence="2 3">
    <name type="scientific">Setaria viridis</name>
    <name type="common">Green bristlegrass</name>
    <name type="synonym">Setaria italica subsp. viridis</name>
    <dbReference type="NCBI Taxonomy" id="4556"/>
    <lineage>
        <taxon>Eukaryota</taxon>
        <taxon>Viridiplantae</taxon>
        <taxon>Streptophyta</taxon>
        <taxon>Embryophyta</taxon>
        <taxon>Tracheophyta</taxon>
        <taxon>Spermatophyta</taxon>
        <taxon>Magnoliopsida</taxon>
        <taxon>Liliopsida</taxon>
        <taxon>Poales</taxon>
        <taxon>Poaceae</taxon>
        <taxon>PACMAD clade</taxon>
        <taxon>Panicoideae</taxon>
        <taxon>Panicodae</taxon>
        <taxon>Paniceae</taxon>
        <taxon>Cenchrinae</taxon>
        <taxon>Setaria</taxon>
    </lineage>
</organism>
<sequence length="105" mass="11797">MDVLIIFLTTGPVCQGWNCFSCPQFSFSLFSHLAPSMVHLSSQKTCLLHFGTVKKFHGKNFVFMWNPVSGKYYLETKSSSLAEKLWACLVPGHHFPRHRCGGSTA</sequence>
<feature type="signal peptide" evidence="1">
    <location>
        <begin position="1"/>
        <end position="16"/>
    </location>
</feature>
<proteinExistence type="predicted"/>
<feature type="chain" id="PRO_5020612386" evidence="1">
    <location>
        <begin position="17"/>
        <end position="105"/>
    </location>
</feature>
<evidence type="ECO:0000313" key="2">
    <source>
        <dbReference type="EMBL" id="TKW12997.1"/>
    </source>
</evidence>
<accession>A0A4U6UQ38</accession>
<protein>
    <submittedName>
        <fullName evidence="2">Uncharacterized protein</fullName>
    </submittedName>
</protein>
<gene>
    <name evidence="2" type="ORF">SEVIR_5G071400v2</name>
</gene>
<evidence type="ECO:0000313" key="3">
    <source>
        <dbReference type="Proteomes" id="UP000298652"/>
    </source>
</evidence>
<keyword evidence="1" id="KW-0732">Signal</keyword>